<dbReference type="Proteomes" id="UP000247973">
    <property type="component" value="Unassembled WGS sequence"/>
</dbReference>
<proteinExistence type="predicted"/>
<dbReference type="OrthoDB" id="642699at2"/>
<name>A0A2V3PR08_9BACT</name>
<dbReference type="EMBL" id="QICL01000004">
    <property type="protein sequence ID" value="PXV66824.1"/>
    <property type="molecule type" value="Genomic_DNA"/>
</dbReference>
<dbReference type="PROSITE" id="PS51192">
    <property type="entry name" value="HELICASE_ATP_BIND_1"/>
    <property type="match status" value="1"/>
</dbReference>
<reference evidence="2 3" key="1">
    <citation type="submission" date="2018-03" db="EMBL/GenBank/DDBJ databases">
        <title>Genomic Encyclopedia of Archaeal and Bacterial Type Strains, Phase II (KMG-II): from individual species to whole genera.</title>
        <authorList>
            <person name="Goeker M."/>
        </authorList>
    </citation>
    <scope>NUCLEOTIDE SEQUENCE [LARGE SCALE GENOMIC DNA]</scope>
    <source>
        <strain evidence="2 3">DSM 100214</strain>
    </source>
</reference>
<dbReference type="Pfam" id="PF00270">
    <property type="entry name" value="DEAD"/>
    <property type="match status" value="1"/>
</dbReference>
<dbReference type="RefSeq" id="WP_110309781.1">
    <property type="nucleotide sequence ID" value="NZ_QICL01000004.1"/>
</dbReference>
<accession>A0A2V3PR08</accession>
<dbReference type="SMART" id="SM00487">
    <property type="entry name" value="DEXDc"/>
    <property type="match status" value="1"/>
</dbReference>
<dbReference type="SUPFAM" id="SSF52540">
    <property type="entry name" value="P-loop containing nucleoside triphosphate hydrolases"/>
    <property type="match status" value="1"/>
</dbReference>
<dbReference type="InterPro" id="IPR027417">
    <property type="entry name" value="P-loop_NTPase"/>
</dbReference>
<comment type="caution">
    <text evidence="2">The sequence shown here is derived from an EMBL/GenBank/DDBJ whole genome shotgun (WGS) entry which is preliminary data.</text>
</comment>
<dbReference type="AlphaFoldDB" id="A0A2V3PR08"/>
<organism evidence="2 3">
    <name type="scientific">Dysgonomonas alginatilytica</name>
    <dbReference type="NCBI Taxonomy" id="1605892"/>
    <lineage>
        <taxon>Bacteria</taxon>
        <taxon>Pseudomonadati</taxon>
        <taxon>Bacteroidota</taxon>
        <taxon>Bacteroidia</taxon>
        <taxon>Bacteroidales</taxon>
        <taxon>Dysgonomonadaceae</taxon>
        <taxon>Dysgonomonas</taxon>
    </lineage>
</organism>
<protein>
    <recommendedName>
        <fullName evidence="1">Helicase ATP-binding domain-containing protein</fullName>
    </recommendedName>
</protein>
<dbReference type="InterPro" id="IPR011545">
    <property type="entry name" value="DEAD/DEAH_box_helicase_dom"/>
</dbReference>
<evidence type="ECO:0000259" key="1">
    <source>
        <dbReference type="PROSITE" id="PS51192"/>
    </source>
</evidence>
<evidence type="ECO:0000313" key="3">
    <source>
        <dbReference type="Proteomes" id="UP000247973"/>
    </source>
</evidence>
<keyword evidence="3" id="KW-1185">Reference proteome</keyword>
<evidence type="ECO:0000313" key="2">
    <source>
        <dbReference type="EMBL" id="PXV66824.1"/>
    </source>
</evidence>
<dbReference type="GO" id="GO:0003676">
    <property type="term" value="F:nucleic acid binding"/>
    <property type="evidence" value="ECO:0007669"/>
    <property type="project" value="InterPro"/>
</dbReference>
<feature type="domain" description="Helicase ATP-binding" evidence="1">
    <location>
        <begin position="58"/>
        <end position="264"/>
    </location>
</feature>
<dbReference type="Gene3D" id="3.40.50.300">
    <property type="entry name" value="P-loop containing nucleotide triphosphate hydrolases"/>
    <property type="match status" value="1"/>
</dbReference>
<dbReference type="GO" id="GO:0005524">
    <property type="term" value="F:ATP binding"/>
    <property type="evidence" value="ECO:0007669"/>
    <property type="project" value="InterPro"/>
</dbReference>
<gene>
    <name evidence="2" type="ORF">CLV62_10484</name>
</gene>
<sequence length="916" mass="107330">MENNQYNTSYDVLETEIFEKPIDYVKLTESDFFGLEFSKEPIDIPSGKYLTDVIKPNFYNDKVSNTVVISSSVGQGKSTFAIQVAKNYILPKFPRPDAPVYTVIFAVPYKSLINQYISLIQKEINHIKIPDYNNLVEIPYKERGINSEKASSPNNINYGKRSRIHVMTINCLLGNPGDDAMEQSSIKSKYLEGIIDYAKDKGRKIILIFDEIHAGIQNFKQELIFNLWKFKTSGVLHKSFILSATFNEASKTVINYLAELTDKKLHIYESVRTQQTEKLSNLHLFLTRKRNYKFESDEYVEFFKKIIKEHQHLNILSYSKDNAIKIVQLFLNNDELKSLIQDKKWKINLSISEDNFESLDKNNFENIEFEGKFLKDYCNIGTMFSTGISIEHEDSAYVIILPNSFPSSKNFNNNNLGIFSNGTIPIIQSLARAREKADIYVIMPTPTQLIIPDINDPYNSYIHKLPNIPILEELKETNIEKDLDYYSEYSQIGLGEQEAIIRVKYGLIYADVKKEIDLVLEKTDTGEREYLPSLRYPSKDEFMLKWGEKFLYSKYAIFGKDLSAYMIWAAFNNQFVNCRLKSIISKPTEEVVIEDGHLHDYLYNLFMDIYNSEEHQNKFEICDYILYKDFERNIFSNTISWANNYTQIYKSNKPFQQHIIAFFQKAIKGNKRLHDNYFQKDQSGHVIDIPFKGEDYLLCCMANALIYSNEQLTNNARENNLIETYLNLYKLYQMLLEKIVFIKENNGKKYIYSNFNSFSENPFSDFETDFIIRTIVNIMKDESYKVFRKFDSLNPDNKNDALVKIYKELKKTFFIKTGKSHIDKPIPNTDQTENINIEYIEIIELPKKRTGIDLLYKYEYVRQENYDDLVLLNECDIIGQEFDMYIQSTQPLEDYMPVSTITLEGREYKNEIRTIE</sequence>
<dbReference type="InterPro" id="IPR014001">
    <property type="entry name" value="Helicase_ATP-bd"/>
</dbReference>